<feature type="region of interest" description="Disordered" evidence="1">
    <location>
        <begin position="21"/>
        <end position="68"/>
    </location>
</feature>
<dbReference type="AlphaFoldDB" id="A0ABD0Y8B7"/>
<evidence type="ECO:0000259" key="2">
    <source>
        <dbReference type="PROSITE" id="PS50838"/>
    </source>
</evidence>
<dbReference type="PANTHER" id="PTHR11736:SF14">
    <property type="entry name" value="NSE3 HOMOLOG, SMC5-SMC6 COMPLEX COMPONENT"/>
    <property type="match status" value="1"/>
</dbReference>
<dbReference type="InterPro" id="IPR041898">
    <property type="entry name" value="MAGE_WH1"/>
</dbReference>
<proteinExistence type="predicted"/>
<comment type="caution">
    <text evidence="3">The sequence shown here is derived from an EMBL/GenBank/DDBJ whole genome shotgun (WGS) entry which is preliminary data.</text>
</comment>
<dbReference type="Gene3D" id="1.10.10.1210">
    <property type="entry name" value="MAGE homology domain, winged helix WH2 motif"/>
    <property type="match status" value="1"/>
</dbReference>
<sequence>MCSVFKPWIMSFRRKKFNSSASQSQSQSLSQDGSVKRQRRTDSVCGKASSQQVASGSSSQYSNSDNGSYGDDEELVNNIVCFLLAHNLTLKPLKRIEILQCGAASNSGSSSQSQPVAKGKKANDIIKEVGNKLEQVYGLKLVEAEPQKYILVNTLEHDKAFLDAMATPDDTETSSGRVLLLLVLAAMFHDPEMSITEDSLIDFFQKLNIRVKSEDSYFGDVNKKVQEFEKQMYIKKTTVVEDSMASASSGETGTTSKKVVYSWGQRAILEIGKRAVFNFLCKVYNRDAQSMPQTFQHCLGVNGS</sequence>
<organism evidence="3 4">
    <name type="scientific">Ranatra chinensis</name>
    <dbReference type="NCBI Taxonomy" id="642074"/>
    <lineage>
        <taxon>Eukaryota</taxon>
        <taxon>Metazoa</taxon>
        <taxon>Ecdysozoa</taxon>
        <taxon>Arthropoda</taxon>
        <taxon>Hexapoda</taxon>
        <taxon>Insecta</taxon>
        <taxon>Pterygota</taxon>
        <taxon>Neoptera</taxon>
        <taxon>Paraneoptera</taxon>
        <taxon>Hemiptera</taxon>
        <taxon>Heteroptera</taxon>
        <taxon>Panheteroptera</taxon>
        <taxon>Nepomorpha</taxon>
        <taxon>Nepidae</taxon>
        <taxon>Ranatrinae</taxon>
        <taxon>Ranatra</taxon>
    </lineage>
</organism>
<dbReference type="InterPro" id="IPR002190">
    <property type="entry name" value="MHD_dom"/>
</dbReference>
<keyword evidence="4" id="KW-1185">Reference proteome</keyword>
<dbReference type="Gene3D" id="1.10.10.1200">
    <property type="entry name" value="MAGE homology domain, winged helix WH1 motif"/>
    <property type="match status" value="1"/>
</dbReference>
<reference evidence="3 4" key="1">
    <citation type="submission" date="2024-07" db="EMBL/GenBank/DDBJ databases">
        <title>Chromosome-level genome assembly of the water stick insect Ranatra chinensis (Heteroptera: Nepidae).</title>
        <authorList>
            <person name="Liu X."/>
        </authorList>
    </citation>
    <scope>NUCLEOTIDE SEQUENCE [LARGE SCALE GENOMIC DNA]</scope>
    <source>
        <strain evidence="3">Cailab_2021Rc</strain>
        <tissue evidence="3">Muscle</tissue>
    </source>
</reference>
<accession>A0ABD0Y8B7</accession>
<dbReference type="InterPro" id="IPR041899">
    <property type="entry name" value="MAGE_WH2"/>
</dbReference>
<evidence type="ECO:0000256" key="1">
    <source>
        <dbReference type="SAM" id="MobiDB-lite"/>
    </source>
</evidence>
<dbReference type="PROSITE" id="PS50838">
    <property type="entry name" value="MAGE"/>
    <property type="match status" value="1"/>
</dbReference>
<feature type="compositionally biased region" description="Low complexity" evidence="1">
    <location>
        <begin position="48"/>
        <end position="68"/>
    </location>
</feature>
<feature type="domain" description="MAGE" evidence="2">
    <location>
        <begin position="124"/>
        <end position="298"/>
    </location>
</feature>
<evidence type="ECO:0000313" key="4">
    <source>
        <dbReference type="Proteomes" id="UP001558652"/>
    </source>
</evidence>
<dbReference type="Pfam" id="PF01454">
    <property type="entry name" value="MAGE"/>
    <property type="match status" value="1"/>
</dbReference>
<dbReference type="Proteomes" id="UP001558652">
    <property type="component" value="Unassembled WGS sequence"/>
</dbReference>
<dbReference type="PANTHER" id="PTHR11736">
    <property type="entry name" value="MELANOMA-ASSOCIATED ANTIGEN MAGE ANTIGEN"/>
    <property type="match status" value="1"/>
</dbReference>
<dbReference type="EMBL" id="JBFDAA010000012">
    <property type="protein sequence ID" value="KAL1123600.1"/>
    <property type="molecule type" value="Genomic_DNA"/>
</dbReference>
<gene>
    <name evidence="3" type="ORF">AAG570_002676</name>
</gene>
<name>A0ABD0Y8B7_9HEMI</name>
<feature type="compositionally biased region" description="Low complexity" evidence="1">
    <location>
        <begin position="21"/>
        <end position="31"/>
    </location>
</feature>
<dbReference type="InterPro" id="IPR037445">
    <property type="entry name" value="MAGE"/>
</dbReference>
<protein>
    <recommendedName>
        <fullName evidence="2">MAGE domain-containing protein</fullName>
    </recommendedName>
</protein>
<dbReference type="SMART" id="SM01373">
    <property type="entry name" value="MAGE"/>
    <property type="match status" value="1"/>
</dbReference>
<evidence type="ECO:0000313" key="3">
    <source>
        <dbReference type="EMBL" id="KAL1123600.1"/>
    </source>
</evidence>